<organism evidence="10 11">
    <name type="scientific">Megalurothrips usitatus</name>
    <name type="common">bean blossom thrips</name>
    <dbReference type="NCBI Taxonomy" id="439358"/>
    <lineage>
        <taxon>Eukaryota</taxon>
        <taxon>Metazoa</taxon>
        <taxon>Ecdysozoa</taxon>
        <taxon>Arthropoda</taxon>
        <taxon>Hexapoda</taxon>
        <taxon>Insecta</taxon>
        <taxon>Pterygota</taxon>
        <taxon>Neoptera</taxon>
        <taxon>Paraneoptera</taxon>
        <taxon>Thysanoptera</taxon>
        <taxon>Terebrantia</taxon>
        <taxon>Thripoidea</taxon>
        <taxon>Thripidae</taxon>
        <taxon>Megalurothrips</taxon>
    </lineage>
</organism>
<feature type="transmembrane region" description="Helical" evidence="9">
    <location>
        <begin position="103"/>
        <end position="123"/>
    </location>
</feature>
<comment type="similarity">
    <text evidence="2">Belongs to the insect chemoreceptor superfamily. Gustatory receptor (GR) family. Gr5a subfamily.</text>
</comment>
<comment type="caution">
    <text evidence="10">The sequence shown here is derived from an EMBL/GenBank/DDBJ whole genome shotgun (WGS) entry which is preliminary data.</text>
</comment>
<feature type="transmembrane region" description="Helical" evidence="9">
    <location>
        <begin position="398"/>
        <end position="416"/>
    </location>
</feature>
<dbReference type="InterPro" id="IPR009318">
    <property type="entry name" value="Gustatory_rcpt"/>
</dbReference>
<dbReference type="PANTHER" id="PTHR21421">
    <property type="entry name" value="GUSTATORY RECEPTOR"/>
    <property type="match status" value="1"/>
</dbReference>
<dbReference type="GO" id="GO:0050916">
    <property type="term" value="P:sensory perception of sweet taste"/>
    <property type="evidence" value="ECO:0007669"/>
    <property type="project" value="UniProtKB-ARBA"/>
</dbReference>
<dbReference type="Pfam" id="PF06151">
    <property type="entry name" value="Trehalose_recp"/>
    <property type="match status" value="1"/>
</dbReference>
<reference evidence="10" key="1">
    <citation type="submission" date="2022-12" db="EMBL/GenBank/DDBJ databases">
        <title>Chromosome-level genome assembly of the bean flower thrips Megalurothrips usitatus.</title>
        <authorList>
            <person name="Ma L."/>
            <person name="Liu Q."/>
            <person name="Li H."/>
            <person name="Cai W."/>
        </authorList>
    </citation>
    <scope>NUCLEOTIDE SEQUENCE</scope>
    <source>
        <strain evidence="10">Cailab_2022a</strain>
    </source>
</reference>
<dbReference type="PANTHER" id="PTHR21421:SF29">
    <property type="entry name" value="GUSTATORY RECEPTOR 5A FOR TREHALOSE-RELATED"/>
    <property type="match status" value="1"/>
</dbReference>
<comment type="subcellular location">
    <subcellularLocation>
        <location evidence="1">Cell membrane</location>
        <topology evidence="1">Multi-pass membrane protein</topology>
    </subcellularLocation>
</comment>
<keyword evidence="6 9" id="KW-0472">Membrane</keyword>
<protein>
    <recommendedName>
        <fullName evidence="8">Gustatory receptor</fullName>
    </recommendedName>
</protein>
<evidence type="ECO:0000256" key="2">
    <source>
        <dbReference type="ARBA" id="ARBA00005327"/>
    </source>
</evidence>
<keyword evidence="7 8" id="KW-0675">Receptor</keyword>
<keyword evidence="3" id="KW-1003">Cell membrane</keyword>
<evidence type="ECO:0000256" key="3">
    <source>
        <dbReference type="ARBA" id="ARBA00022475"/>
    </source>
</evidence>
<evidence type="ECO:0000256" key="5">
    <source>
        <dbReference type="ARBA" id="ARBA00022989"/>
    </source>
</evidence>
<evidence type="ECO:0000256" key="6">
    <source>
        <dbReference type="ARBA" id="ARBA00023136"/>
    </source>
</evidence>
<evidence type="ECO:0000256" key="9">
    <source>
        <dbReference type="SAM" id="Phobius"/>
    </source>
</evidence>
<dbReference type="AlphaFoldDB" id="A0AAV7XDM2"/>
<evidence type="ECO:0000256" key="7">
    <source>
        <dbReference type="ARBA" id="ARBA00023170"/>
    </source>
</evidence>
<dbReference type="Proteomes" id="UP001075354">
    <property type="component" value="Chromosome 10"/>
</dbReference>
<feature type="transmembrane region" description="Helical" evidence="9">
    <location>
        <begin position="75"/>
        <end position="97"/>
    </location>
</feature>
<feature type="transmembrane region" description="Helical" evidence="9">
    <location>
        <begin position="290"/>
        <end position="314"/>
    </location>
</feature>
<gene>
    <name evidence="10" type="ORF">ONE63_001270</name>
</gene>
<comment type="function">
    <text evidence="8">Plays a role in the sugar gustatory response.</text>
</comment>
<name>A0AAV7XDM2_9NEOP</name>
<evidence type="ECO:0000313" key="11">
    <source>
        <dbReference type="Proteomes" id="UP001075354"/>
    </source>
</evidence>
<dbReference type="GO" id="GO:0005886">
    <property type="term" value="C:plasma membrane"/>
    <property type="evidence" value="ECO:0007669"/>
    <property type="project" value="UniProtKB-SubCell"/>
</dbReference>
<evidence type="ECO:0000256" key="1">
    <source>
        <dbReference type="ARBA" id="ARBA00004651"/>
    </source>
</evidence>
<dbReference type="GO" id="GO:0007165">
    <property type="term" value="P:signal transduction"/>
    <property type="evidence" value="ECO:0007669"/>
    <property type="project" value="UniProtKB-KW"/>
</dbReference>
<dbReference type="EMBL" id="JAPTSV010000010">
    <property type="protein sequence ID" value="KAJ1523406.1"/>
    <property type="molecule type" value="Genomic_DNA"/>
</dbReference>
<proteinExistence type="inferred from homology"/>
<keyword evidence="5 9" id="KW-1133">Transmembrane helix</keyword>
<dbReference type="PIRSF" id="PIRSF038981">
    <property type="entry name" value="GRP"/>
    <property type="match status" value="1"/>
</dbReference>
<evidence type="ECO:0000256" key="4">
    <source>
        <dbReference type="ARBA" id="ARBA00022692"/>
    </source>
</evidence>
<evidence type="ECO:0000313" key="10">
    <source>
        <dbReference type="EMBL" id="KAJ1523406.1"/>
    </source>
</evidence>
<evidence type="ECO:0000256" key="8">
    <source>
        <dbReference type="PIRNR" id="PIRNR038981"/>
    </source>
</evidence>
<sequence length="444" mass="49869">MALATPPRRHVDKSAFLPAAATPTAPTGKPRGSGASSFLKGLKPAATLAQWFSLLPVAKPADDQEATFRWKSFRFAYAVVVIIGSFVESIFSLLRMFETGVTFYTSVNVMFYTTSIVTSVVFVKMSLEWRDKFSYWSRVEQELSALNGEPPRLVANMVIMTTVVIVLAAVEHILSIVSTLVQMYPCYDRGGLYLLIEGYYLMKYRKLFTVVRFSMTRAVILFVLQIITTFIWNFCDLFVILLSMGLGALLRQLNRGMNNSKGKVLLEEYWRKKREAYNNLAILTRTMGDYVGPLVLISYASNLYFICLQLLLVTKRTEKSTSLHNAYFFFSFSYLVGRTLAMSLLAADVSVESQNPKPALFCVPPASYCSEVRRFLMQVNTDSIAITGCNFFSVTRSFILTVAGTIVTYMVILVQFDSASDGERDHHNSTVVACTCSDLKIYDC</sequence>
<accession>A0AAV7XDM2</accession>
<feature type="transmembrane region" description="Helical" evidence="9">
    <location>
        <begin position="326"/>
        <end position="347"/>
    </location>
</feature>
<dbReference type="GO" id="GO:0008527">
    <property type="term" value="F:taste receptor activity"/>
    <property type="evidence" value="ECO:0007669"/>
    <property type="project" value="InterPro"/>
</dbReference>
<keyword evidence="11" id="KW-1185">Reference proteome</keyword>
<keyword evidence="4 9" id="KW-0812">Transmembrane</keyword>
<keyword evidence="8" id="KW-0807">Transducer</keyword>